<gene>
    <name evidence="2" type="ORF">O181_091444</name>
</gene>
<reference evidence="2" key="1">
    <citation type="submission" date="2021-03" db="EMBL/GenBank/DDBJ databases">
        <title>Draft genome sequence of rust myrtle Austropuccinia psidii MF-1, a brazilian biotype.</title>
        <authorList>
            <person name="Quecine M.C."/>
            <person name="Pachon D.M.R."/>
            <person name="Bonatelli M.L."/>
            <person name="Correr F.H."/>
            <person name="Franceschini L.M."/>
            <person name="Leite T.F."/>
            <person name="Margarido G.R.A."/>
            <person name="Almeida C.A."/>
            <person name="Ferrarezi J.A."/>
            <person name="Labate C.A."/>
        </authorList>
    </citation>
    <scope>NUCLEOTIDE SEQUENCE</scope>
    <source>
        <strain evidence="2">MF-1</strain>
    </source>
</reference>
<name>A0A9Q3IXD3_9BASI</name>
<keyword evidence="3" id="KW-1185">Reference proteome</keyword>
<protein>
    <submittedName>
        <fullName evidence="2">Uncharacterized protein</fullName>
    </submittedName>
</protein>
<dbReference type="OrthoDB" id="3251057at2759"/>
<evidence type="ECO:0000313" key="2">
    <source>
        <dbReference type="EMBL" id="MBW0551729.1"/>
    </source>
</evidence>
<organism evidence="2 3">
    <name type="scientific">Austropuccinia psidii MF-1</name>
    <dbReference type="NCBI Taxonomy" id="1389203"/>
    <lineage>
        <taxon>Eukaryota</taxon>
        <taxon>Fungi</taxon>
        <taxon>Dikarya</taxon>
        <taxon>Basidiomycota</taxon>
        <taxon>Pucciniomycotina</taxon>
        <taxon>Pucciniomycetes</taxon>
        <taxon>Pucciniales</taxon>
        <taxon>Sphaerophragmiaceae</taxon>
        <taxon>Austropuccinia</taxon>
    </lineage>
</organism>
<feature type="compositionally biased region" description="Basic and acidic residues" evidence="1">
    <location>
        <begin position="54"/>
        <end position="65"/>
    </location>
</feature>
<feature type="region of interest" description="Disordered" evidence="1">
    <location>
        <begin position="54"/>
        <end position="77"/>
    </location>
</feature>
<sequence length="77" mass="8472">MLTIAFVALLCSKHQINQEIVWSAQRKLCRRPLNQATLETQDKSSDLAIIRGDKSDNPGECDIHELGPVMAPPGGPF</sequence>
<dbReference type="EMBL" id="AVOT02057660">
    <property type="protein sequence ID" value="MBW0551729.1"/>
    <property type="molecule type" value="Genomic_DNA"/>
</dbReference>
<evidence type="ECO:0000313" key="3">
    <source>
        <dbReference type="Proteomes" id="UP000765509"/>
    </source>
</evidence>
<dbReference type="Proteomes" id="UP000765509">
    <property type="component" value="Unassembled WGS sequence"/>
</dbReference>
<dbReference type="AlphaFoldDB" id="A0A9Q3IXD3"/>
<evidence type="ECO:0000256" key="1">
    <source>
        <dbReference type="SAM" id="MobiDB-lite"/>
    </source>
</evidence>
<comment type="caution">
    <text evidence="2">The sequence shown here is derived from an EMBL/GenBank/DDBJ whole genome shotgun (WGS) entry which is preliminary data.</text>
</comment>
<proteinExistence type="predicted"/>
<accession>A0A9Q3IXD3</accession>